<dbReference type="PANTHER" id="PTHR35317">
    <property type="entry name" value="OS04G0629600 PROTEIN"/>
    <property type="match status" value="1"/>
</dbReference>
<reference evidence="2" key="1">
    <citation type="journal article" date="2019" name="Sci. Rep.">
        <title>Draft genome of Tanacetum cinerariifolium, the natural source of mosquito coil.</title>
        <authorList>
            <person name="Yamashiro T."/>
            <person name="Shiraishi A."/>
            <person name="Satake H."/>
            <person name="Nakayama K."/>
        </authorList>
    </citation>
    <scope>NUCLEOTIDE SEQUENCE</scope>
</reference>
<organism evidence="2">
    <name type="scientific">Tanacetum cinerariifolium</name>
    <name type="common">Dalmatian daisy</name>
    <name type="synonym">Chrysanthemum cinerariifolium</name>
    <dbReference type="NCBI Taxonomy" id="118510"/>
    <lineage>
        <taxon>Eukaryota</taxon>
        <taxon>Viridiplantae</taxon>
        <taxon>Streptophyta</taxon>
        <taxon>Embryophyta</taxon>
        <taxon>Tracheophyta</taxon>
        <taxon>Spermatophyta</taxon>
        <taxon>Magnoliopsida</taxon>
        <taxon>eudicotyledons</taxon>
        <taxon>Gunneridae</taxon>
        <taxon>Pentapetalae</taxon>
        <taxon>asterids</taxon>
        <taxon>campanulids</taxon>
        <taxon>Asterales</taxon>
        <taxon>Asteraceae</taxon>
        <taxon>Asteroideae</taxon>
        <taxon>Anthemideae</taxon>
        <taxon>Anthemidinae</taxon>
        <taxon>Tanacetum</taxon>
    </lineage>
</organism>
<dbReference type="Pfam" id="PF14223">
    <property type="entry name" value="Retrotran_gag_2"/>
    <property type="match status" value="1"/>
</dbReference>
<name>A0A699HMR5_TANCI</name>
<dbReference type="Pfam" id="PF13961">
    <property type="entry name" value="DUF4219"/>
    <property type="match status" value="1"/>
</dbReference>
<dbReference type="EMBL" id="BKCJ010183809">
    <property type="protein sequence ID" value="GEY50047.1"/>
    <property type="molecule type" value="Genomic_DNA"/>
</dbReference>
<protein>
    <recommendedName>
        <fullName evidence="1">DUF4219 domain-containing protein</fullName>
    </recommendedName>
</protein>
<proteinExistence type="predicted"/>
<feature type="domain" description="DUF4219" evidence="1">
    <location>
        <begin position="2"/>
        <end position="25"/>
    </location>
</feature>
<dbReference type="InterPro" id="IPR025314">
    <property type="entry name" value="DUF4219"/>
</dbReference>
<evidence type="ECO:0000313" key="2">
    <source>
        <dbReference type="EMBL" id="GEY50047.1"/>
    </source>
</evidence>
<evidence type="ECO:0000259" key="1">
    <source>
        <dbReference type="Pfam" id="PF13961"/>
    </source>
</evidence>
<dbReference type="AlphaFoldDB" id="A0A699HMR5"/>
<sequence length="167" mass="18933">MSTNYTIWRMRMKELLGIHEVWDVVDPSLDDAKKNNIVKVLFFQSIQEDLVLLIGNLKTRKEMRKVIKTLNLGADRVKDARLQTLFTEFENLKMSDNGTIDEYAANLSSIASKSATLGEVMSEHKLVKKFLTSLPGQFVHIMVALEQVLDLKGTGFEDVIGRLKAYA</sequence>
<accession>A0A699HMR5</accession>
<comment type="caution">
    <text evidence="2">The sequence shown here is derived from an EMBL/GenBank/DDBJ whole genome shotgun (WGS) entry which is preliminary data.</text>
</comment>
<dbReference type="PANTHER" id="PTHR35317:SF44">
    <property type="entry name" value="RNA-DIRECTED DNA POLYMERASE"/>
    <property type="match status" value="1"/>
</dbReference>
<gene>
    <name evidence="2" type="ORF">Tci_422021</name>
</gene>